<reference evidence="1" key="2">
    <citation type="journal article" date="2020" name="Nat. Commun.">
        <title>Large-scale genome sequencing of mycorrhizal fungi provides insights into the early evolution of symbiotic traits.</title>
        <authorList>
            <person name="Miyauchi S."/>
            <person name="Kiss E."/>
            <person name="Kuo A."/>
            <person name="Drula E."/>
            <person name="Kohler A."/>
            <person name="Sanchez-Garcia M."/>
            <person name="Morin E."/>
            <person name="Andreopoulos B."/>
            <person name="Barry K.W."/>
            <person name="Bonito G."/>
            <person name="Buee M."/>
            <person name="Carver A."/>
            <person name="Chen C."/>
            <person name="Cichocki N."/>
            <person name="Clum A."/>
            <person name="Culley D."/>
            <person name="Crous P.W."/>
            <person name="Fauchery L."/>
            <person name="Girlanda M."/>
            <person name="Hayes R.D."/>
            <person name="Keri Z."/>
            <person name="LaButti K."/>
            <person name="Lipzen A."/>
            <person name="Lombard V."/>
            <person name="Magnuson J."/>
            <person name="Maillard F."/>
            <person name="Murat C."/>
            <person name="Nolan M."/>
            <person name="Ohm R.A."/>
            <person name="Pangilinan J."/>
            <person name="Pereira M.F."/>
            <person name="Perotto S."/>
            <person name="Peter M."/>
            <person name="Pfister S."/>
            <person name="Riley R."/>
            <person name="Sitrit Y."/>
            <person name="Stielow J.B."/>
            <person name="Szollosi G."/>
            <person name="Zifcakova L."/>
            <person name="Stursova M."/>
            <person name="Spatafora J.W."/>
            <person name="Tedersoo L."/>
            <person name="Vaario L.M."/>
            <person name="Yamada A."/>
            <person name="Yan M."/>
            <person name="Wang P."/>
            <person name="Xu J."/>
            <person name="Bruns T."/>
            <person name="Baldrian P."/>
            <person name="Vilgalys R."/>
            <person name="Dunand C."/>
            <person name="Henrissat B."/>
            <person name="Grigoriev I.V."/>
            <person name="Hibbett D."/>
            <person name="Nagy L.G."/>
            <person name="Martin F.M."/>
        </authorList>
    </citation>
    <scope>NUCLEOTIDE SEQUENCE</scope>
    <source>
        <strain evidence="1">P2</strain>
    </source>
</reference>
<evidence type="ECO:0000313" key="2">
    <source>
        <dbReference type="Proteomes" id="UP000886501"/>
    </source>
</evidence>
<name>A0ACB6ZQE1_THEGA</name>
<dbReference type="Proteomes" id="UP000886501">
    <property type="component" value="Unassembled WGS sequence"/>
</dbReference>
<keyword evidence="2" id="KW-1185">Reference proteome</keyword>
<proteinExistence type="predicted"/>
<organism evidence="1 2">
    <name type="scientific">Thelephora ganbajun</name>
    <name type="common">Ganba fungus</name>
    <dbReference type="NCBI Taxonomy" id="370292"/>
    <lineage>
        <taxon>Eukaryota</taxon>
        <taxon>Fungi</taxon>
        <taxon>Dikarya</taxon>
        <taxon>Basidiomycota</taxon>
        <taxon>Agaricomycotina</taxon>
        <taxon>Agaricomycetes</taxon>
        <taxon>Thelephorales</taxon>
        <taxon>Thelephoraceae</taxon>
        <taxon>Thelephora</taxon>
    </lineage>
</organism>
<comment type="caution">
    <text evidence="1">The sequence shown here is derived from an EMBL/GenBank/DDBJ whole genome shotgun (WGS) entry which is preliminary data.</text>
</comment>
<sequence>MSTSTSFSPAVTSDGSEHSLDANHQTFHLTFWPILFGALFIAIVWWLLTWKAKFWTSTGPISTPRPPTSDIIRVTRIRGAPVLGRPLAALRATSPNPPPPAYVNPPLYDNTPPPYGGRVRPS</sequence>
<dbReference type="EMBL" id="MU117976">
    <property type="protein sequence ID" value="KAF9651361.1"/>
    <property type="molecule type" value="Genomic_DNA"/>
</dbReference>
<accession>A0ACB6ZQE1</accession>
<gene>
    <name evidence="1" type="ORF">BDM02DRAFT_3110797</name>
</gene>
<evidence type="ECO:0000313" key="1">
    <source>
        <dbReference type="EMBL" id="KAF9651361.1"/>
    </source>
</evidence>
<reference evidence="1" key="1">
    <citation type="submission" date="2019-10" db="EMBL/GenBank/DDBJ databases">
        <authorList>
            <consortium name="DOE Joint Genome Institute"/>
            <person name="Kuo A."/>
            <person name="Miyauchi S."/>
            <person name="Kiss E."/>
            <person name="Drula E."/>
            <person name="Kohler A."/>
            <person name="Sanchez-Garcia M."/>
            <person name="Andreopoulos B."/>
            <person name="Barry K.W."/>
            <person name="Bonito G."/>
            <person name="Buee M."/>
            <person name="Carver A."/>
            <person name="Chen C."/>
            <person name="Cichocki N."/>
            <person name="Clum A."/>
            <person name="Culley D."/>
            <person name="Crous P.W."/>
            <person name="Fauchery L."/>
            <person name="Girlanda M."/>
            <person name="Hayes R."/>
            <person name="Keri Z."/>
            <person name="Labutti K."/>
            <person name="Lipzen A."/>
            <person name="Lombard V."/>
            <person name="Magnuson J."/>
            <person name="Maillard F."/>
            <person name="Morin E."/>
            <person name="Murat C."/>
            <person name="Nolan M."/>
            <person name="Ohm R."/>
            <person name="Pangilinan J."/>
            <person name="Pereira M."/>
            <person name="Perotto S."/>
            <person name="Peter M."/>
            <person name="Riley R."/>
            <person name="Sitrit Y."/>
            <person name="Stielow B."/>
            <person name="Szollosi G."/>
            <person name="Zifcakova L."/>
            <person name="Stursova M."/>
            <person name="Spatafora J.W."/>
            <person name="Tedersoo L."/>
            <person name="Vaario L.-M."/>
            <person name="Yamada A."/>
            <person name="Yan M."/>
            <person name="Wang P."/>
            <person name="Xu J."/>
            <person name="Bruns T."/>
            <person name="Baldrian P."/>
            <person name="Vilgalys R."/>
            <person name="Henrissat B."/>
            <person name="Grigoriev I.V."/>
            <person name="Hibbett D."/>
            <person name="Nagy L.G."/>
            <person name="Martin F.M."/>
        </authorList>
    </citation>
    <scope>NUCLEOTIDE SEQUENCE</scope>
    <source>
        <strain evidence="1">P2</strain>
    </source>
</reference>
<protein>
    <submittedName>
        <fullName evidence="1">Uncharacterized protein</fullName>
    </submittedName>
</protein>